<evidence type="ECO:0000313" key="2">
    <source>
        <dbReference type="EMBL" id="EER18042.1"/>
    </source>
</evidence>
<dbReference type="RefSeq" id="XP_002786246.1">
    <property type="nucleotide sequence ID" value="XM_002786200.1"/>
</dbReference>
<organism evidence="3">
    <name type="scientific">Perkinsus marinus (strain ATCC 50983 / TXsc)</name>
    <dbReference type="NCBI Taxonomy" id="423536"/>
    <lineage>
        <taxon>Eukaryota</taxon>
        <taxon>Sar</taxon>
        <taxon>Alveolata</taxon>
        <taxon>Perkinsozoa</taxon>
        <taxon>Perkinsea</taxon>
        <taxon>Perkinsida</taxon>
        <taxon>Perkinsidae</taxon>
        <taxon>Perkinsus</taxon>
    </lineage>
</organism>
<reference evidence="2 3" key="1">
    <citation type="submission" date="2008-07" db="EMBL/GenBank/DDBJ databases">
        <authorList>
            <person name="El-Sayed N."/>
            <person name="Caler E."/>
            <person name="Inman J."/>
            <person name="Amedeo P."/>
            <person name="Hass B."/>
            <person name="Wortman J."/>
        </authorList>
    </citation>
    <scope>NUCLEOTIDE SEQUENCE [LARGE SCALE GENOMIC DNA]</scope>
    <source>
        <strain evidence="3">ATCC 50983 / TXsc</strain>
    </source>
</reference>
<feature type="region of interest" description="Disordered" evidence="1">
    <location>
        <begin position="85"/>
        <end position="125"/>
    </location>
</feature>
<sequence>MSTFPTDKEKTSLHEIRLLFDSLDVQGDVASGYTLSGNRVTINCKDRQIAESLMLKFAGQVEPVTIRAGKFSLEPTKAMMEREEYLATTTLDPSTDDEAQQHTESLPKREADVKEHRTSGRNGGG</sequence>
<dbReference type="InParanoid" id="C5KC11"/>
<name>C5KC11_PERM5</name>
<keyword evidence="3" id="KW-1185">Reference proteome</keyword>
<evidence type="ECO:0000256" key="1">
    <source>
        <dbReference type="SAM" id="MobiDB-lite"/>
    </source>
</evidence>
<dbReference type="GeneID" id="9048433"/>
<protein>
    <submittedName>
        <fullName evidence="2">Uncharacterized protein</fullName>
    </submittedName>
</protein>
<feature type="compositionally biased region" description="Basic and acidic residues" evidence="1">
    <location>
        <begin position="99"/>
        <end position="118"/>
    </location>
</feature>
<accession>C5KC11</accession>
<dbReference type="Proteomes" id="UP000007800">
    <property type="component" value="Unassembled WGS sequence"/>
</dbReference>
<dbReference type="AlphaFoldDB" id="C5KC11"/>
<evidence type="ECO:0000313" key="3">
    <source>
        <dbReference type="Proteomes" id="UP000007800"/>
    </source>
</evidence>
<proteinExistence type="predicted"/>
<gene>
    <name evidence="2" type="ORF">Pmar_PMAR019925</name>
</gene>
<dbReference type="EMBL" id="GG671946">
    <property type="protein sequence ID" value="EER18042.1"/>
    <property type="molecule type" value="Genomic_DNA"/>
</dbReference>